<gene>
    <name evidence="2" type="ORF">N1032_12690</name>
</gene>
<dbReference type="EMBL" id="JANLCJ010000004">
    <property type="protein sequence ID" value="MCS5734595.1"/>
    <property type="molecule type" value="Genomic_DNA"/>
</dbReference>
<feature type="transmembrane region" description="Helical" evidence="1">
    <location>
        <begin position="35"/>
        <end position="55"/>
    </location>
</feature>
<evidence type="ECO:0000313" key="2">
    <source>
        <dbReference type="EMBL" id="MCS5734595.1"/>
    </source>
</evidence>
<feature type="transmembrane region" description="Helical" evidence="1">
    <location>
        <begin position="85"/>
        <end position="104"/>
    </location>
</feature>
<feature type="transmembrane region" description="Helical" evidence="1">
    <location>
        <begin position="7"/>
        <end position="29"/>
    </location>
</feature>
<keyword evidence="1" id="KW-0812">Transmembrane</keyword>
<dbReference type="Proteomes" id="UP001165586">
    <property type="component" value="Unassembled WGS sequence"/>
</dbReference>
<name>A0ABT2H3T3_9MICO</name>
<evidence type="ECO:0000256" key="1">
    <source>
        <dbReference type="SAM" id="Phobius"/>
    </source>
</evidence>
<sequence length="198" mass="20565">MKNTSTRLLLSCAAIGVAGGILFVVNSYVGGTVNAVVPMLYGLTLGVYFVPGAIAQFLFRRGGVALLVAVISGLVSAAFQPLGFGAALIAVGIGAVQELPFLIARYRYWPIWLFVVGAAFSGIVLAFGMYRLVGSRDLDVVGAVVLVAGSVLSPIVFTFVALALARALAATGVARGLARPVDDRAAATARRAPARRRR</sequence>
<dbReference type="InterPro" id="IPR017195">
    <property type="entry name" value="ABC_thiamin-permease_prd"/>
</dbReference>
<feature type="transmembrane region" description="Helical" evidence="1">
    <location>
        <begin position="62"/>
        <end position="79"/>
    </location>
</feature>
<protein>
    <submittedName>
        <fullName evidence="2">ECF transporter S component</fullName>
    </submittedName>
</protein>
<feature type="transmembrane region" description="Helical" evidence="1">
    <location>
        <begin position="111"/>
        <end position="130"/>
    </location>
</feature>
<comment type="caution">
    <text evidence="2">The sequence shown here is derived from an EMBL/GenBank/DDBJ whole genome shotgun (WGS) entry which is preliminary data.</text>
</comment>
<proteinExistence type="predicted"/>
<evidence type="ECO:0000313" key="3">
    <source>
        <dbReference type="Proteomes" id="UP001165586"/>
    </source>
</evidence>
<feature type="transmembrane region" description="Helical" evidence="1">
    <location>
        <begin position="142"/>
        <end position="165"/>
    </location>
</feature>
<organism evidence="2 3">
    <name type="scientific">Herbiconiux daphne</name>
    <dbReference type="NCBI Taxonomy" id="2970914"/>
    <lineage>
        <taxon>Bacteria</taxon>
        <taxon>Bacillati</taxon>
        <taxon>Actinomycetota</taxon>
        <taxon>Actinomycetes</taxon>
        <taxon>Micrococcales</taxon>
        <taxon>Microbacteriaceae</taxon>
        <taxon>Herbiconiux</taxon>
    </lineage>
</organism>
<dbReference type="RefSeq" id="WP_259539458.1">
    <property type="nucleotide sequence ID" value="NZ_JANLCJ010000004.1"/>
</dbReference>
<keyword evidence="3" id="KW-1185">Reference proteome</keyword>
<keyword evidence="1" id="KW-1133">Transmembrane helix</keyword>
<reference evidence="2" key="1">
    <citation type="submission" date="2022-08" db="EMBL/GenBank/DDBJ databases">
        <authorList>
            <person name="Deng Y."/>
            <person name="Han X.-F."/>
            <person name="Zhang Y.-Q."/>
        </authorList>
    </citation>
    <scope>NUCLEOTIDE SEQUENCE</scope>
    <source>
        <strain evidence="2">CPCC 203386</strain>
    </source>
</reference>
<keyword evidence="1" id="KW-0472">Membrane</keyword>
<accession>A0ABT2H3T3</accession>
<dbReference type="Pfam" id="PF09819">
    <property type="entry name" value="ABC_cobalt"/>
    <property type="match status" value="1"/>
</dbReference>